<feature type="transmembrane region" description="Helical" evidence="8">
    <location>
        <begin position="87"/>
        <end position="109"/>
    </location>
</feature>
<evidence type="ECO:0000256" key="4">
    <source>
        <dbReference type="ARBA" id="ARBA00022989"/>
    </source>
</evidence>
<keyword evidence="6" id="KW-0325">Glycoprotein</keyword>
<protein>
    <recommendedName>
        <fullName evidence="7">Tetraspanin-6</fullName>
    </recommendedName>
</protein>
<evidence type="ECO:0000256" key="5">
    <source>
        <dbReference type="ARBA" id="ARBA00023136"/>
    </source>
</evidence>
<keyword evidence="3 8" id="KW-0812">Transmembrane</keyword>
<evidence type="ECO:0000256" key="3">
    <source>
        <dbReference type="ARBA" id="ARBA00022692"/>
    </source>
</evidence>
<keyword evidence="4 8" id="KW-1133">Transmembrane helix</keyword>
<dbReference type="FunFam" id="1.10.1450.10:FF:000013">
    <property type="entry name" value="Tetraspanin"/>
    <property type="match status" value="1"/>
</dbReference>
<comment type="similarity">
    <text evidence="2">Belongs to the tetraspanin (TM4SF) family.</text>
</comment>
<accession>A0AAV6R0M5</accession>
<comment type="caution">
    <text evidence="9">The sequence shown here is derived from an EMBL/GenBank/DDBJ whole genome shotgun (WGS) entry which is preliminary data.</text>
</comment>
<feature type="transmembrane region" description="Helical" evidence="8">
    <location>
        <begin position="212"/>
        <end position="234"/>
    </location>
</feature>
<evidence type="ECO:0000256" key="8">
    <source>
        <dbReference type="SAM" id="Phobius"/>
    </source>
</evidence>
<evidence type="ECO:0000313" key="10">
    <source>
        <dbReference type="Proteomes" id="UP000693946"/>
    </source>
</evidence>
<keyword evidence="10" id="KW-1185">Reference proteome</keyword>
<dbReference type="Pfam" id="PF00335">
    <property type="entry name" value="Tetraspanin"/>
    <property type="match status" value="1"/>
</dbReference>
<organism evidence="9 10">
    <name type="scientific">Solea senegalensis</name>
    <name type="common">Senegalese sole</name>
    <dbReference type="NCBI Taxonomy" id="28829"/>
    <lineage>
        <taxon>Eukaryota</taxon>
        <taxon>Metazoa</taxon>
        <taxon>Chordata</taxon>
        <taxon>Craniata</taxon>
        <taxon>Vertebrata</taxon>
        <taxon>Euteleostomi</taxon>
        <taxon>Actinopterygii</taxon>
        <taxon>Neopterygii</taxon>
        <taxon>Teleostei</taxon>
        <taxon>Neoteleostei</taxon>
        <taxon>Acanthomorphata</taxon>
        <taxon>Carangaria</taxon>
        <taxon>Pleuronectiformes</taxon>
        <taxon>Pleuronectoidei</taxon>
        <taxon>Soleidae</taxon>
        <taxon>Solea</taxon>
    </lineage>
</organism>
<gene>
    <name evidence="9" type="ORF">JOB18_028603</name>
</gene>
<evidence type="ECO:0000256" key="6">
    <source>
        <dbReference type="ARBA" id="ARBA00023180"/>
    </source>
</evidence>
<dbReference type="EMBL" id="JAGKHQ010000014">
    <property type="protein sequence ID" value="KAG7499094.1"/>
    <property type="molecule type" value="Genomic_DNA"/>
</dbReference>
<dbReference type="Proteomes" id="UP000693946">
    <property type="component" value="Linkage Group LG21"/>
</dbReference>
<dbReference type="InterPro" id="IPR000301">
    <property type="entry name" value="Tetraspanin_animals"/>
</dbReference>
<proteinExistence type="inferred from homology"/>
<dbReference type="AlphaFoldDB" id="A0AAV6R0M5"/>
<dbReference type="PANTHER" id="PTHR19282">
    <property type="entry name" value="TETRASPANIN"/>
    <property type="match status" value="1"/>
</dbReference>
<evidence type="ECO:0000256" key="7">
    <source>
        <dbReference type="ARBA" id="ARBA00072055"/>
    </source>
</evidence>
<dbReference type="GO" id="GO:0005886">
    <property type="term" value="C:plasma membrane"/>
    <property type="evidence" value="ECO:0007669"/>
    <property type="project" value="TreeGrafter"/>
</dbReference>
<evidence type="ECO:0000256" key="2">
    <source>
        <dbReference type="ARBA" id="ARBA00006840"/>
    </source>
</evidence>
<keyword evidence="5 8" id="KW-0472">Membrane</keyword>
<dbReference type="InterPro" id="IPR018499">
    <property type="entry name" value="Tetraspanin/Peripherin"/>
</dbReference>
<feature type="transmembrane region" description="Helical" evidence="8">
    <location>
        <begin position="12"/>
        <end position="37"/>
    </location>
</feature>
<name>A0AAV6R0M5_SOLSE</name>
<evidence type="ECO:0000313" key="9">
    <source>
        <dbReference type="EMBL" id="KAG7499094.1"/>
    </source>
</evidence>
<dbReference type="PANTHER" id="PTHR19282:SF252">
    <property type="entry name" value="TETRASPANIN"/>
    <property type="match status" value="1"/>
</dbReference>
<dbReference type="PIRSF" id="PIRSF002419">
    <property type="entry name" value="Tetraspanin"/>
    <property type="match status" value="1"/>
</dbReference>
<evidence type="ECO:0000256" key="1">
    <source>
        <dbReference type="ARBA" id="ARBA00004141"/>
    </source>
</evidence>
<sequence>MLLPSRRFHTCLRNFLLCSNVLFCIVGVILLEVGVWGKLILDAYFYLEPEENTNATYVLIGTGITTVIFGLLGCFAVFRGTPWMLKLYAFFFTMVFLSGFVAGVSGFIFKHEVKAIFGAAFENAVKSYSSSDSSDTAVDAIQRTLHCCGVRSYSDWSDTAYYKENGLPASCCKDNSDCSPETLKDLDNAESEVYKLGCFEMITNALEANLEVIAAIAFKIASLHLIGILLACCLSQQPA</sequence>
<feature type="transmembrane region" description="Helical" evidence="8">
    <location>
        <begin position="57"/>
        <end position="78"/>
    </location>
</feature>
<reference evidence="9 10" key="1">
    <citation type="journal article" date="2021" name="Sci. Rep.">
        <title>Chromosome anchoring in Senegalese sole (Solea senegalensis) reveals sex-associated markers and genome rearrangements in flatfish.</title>
        <authorList>
            <person name="Guerrero-Cozar I."/>
            <person name="Gomez-Garrido J."/>
            <person name="Berbel C."/>
            <person name="Martinez-Blanch J.F."/>
            <person name="Alioto T."/>
            <person name="Claros M.G."/>
            <person name="Gagnaire P.A."/>
            <person name="Manchado M."/>
        </authorList>
    </citation>
    <scope>NUCLEOTIDE SEQUENCE [LARGE SCALE GENOMIC DNA]</scope>
    <source>
        <strain evidence="9">Sse05_10M</strain>
    </source>
</reference>
<comment type="subcellular location">
    <subcellularLocation>
        <location evidence="1">Membrane</location>
        <topology evidence="1">Multi-pass membrane protein</topology>
    </subcellularLocation>
</comment>